<evidence type="ECO:0000256" key="3">
    <source>
        <dbReference type="SAM" id="MobiDB-lite"/>
    </source>
</evidence>
<evidence type="ECO:0000256" key="1">
    <source>
        <dbReference type="ARBA" id="ARBA00004123"/>
    </source>
</evidence>
<feature type="compositionally biased region" description="Acidic residues" evidence="3">
    <location>
        <begin position="358"/>
        <end position="369"/>
    </location>
</feature>
<feature type="region of interest" description="Disordered" evidence="3">
    <location>
        <begin position="495"/>
        <end position="522"/>
    </location>
</feature>
<feature type="region of interest" description="Disordered" evidence="3">
    <location>
        <begin position="26"/>
        <end position="79"/>
    </location>
</feature>
<protein>
    <submittedName>
        <fullName evidence="6">RED-like protein N-terminal region-domain-containing protein</fullName>
    </submittedName>
</protein>
<feature type="region of interest" description="Disordered" evidence="3">
    <location>
        <begin position="162"/>
        <end position="212"/>
    </location>
</feature>
<feature type="compositionally biased region" description="Basic and acidic residues" evidence="3">
    <location>
        <begin position="510"/>
        <end position="522"/>
    </location>
</feature>
<dbReference type="Proteomes" id="UP001153365">
    <property type="component" value="Unassembled WGS sequence"/>
</dbReference>
<feature type="compositionally biased region" description="Basic and acidic residues" evidence="3">
    <location>
        <begin position="333"/>
        <end position="349"/>
    </location>
</feature>
<feature type="compositionally biased region" description="Basic and acidic residues" evidence="3">
    <location>
        <begin position="391"/>
        <end position="404"/>
    </location>
</feature>
<dbReference type="AlphaFoldDB" id="A0AAV0B809"/>
<evidence type="ECO:0000313" key="6">
    <source>
        <dbReference type="EMBL" id="CAH7682560.1"/>
    </source>
</evidence>
<reference evidence="6" key="1">
    <citation type="submission" date="2022-06" db="EMBL/GenBank/DDBJ databases">
        <authorList>
            <consortium name="SYNGENTA / RWTH Aachen University"/>
        </authorList>
    </citation>
    <scope>NUCLEOTIDE SEQUENCE</scope>
</reference>
<dbReference type="PANTHER" id="PTHR12765">
    <property type="entry name" value="RED PROTEIN IK FACTOR CYTOKINE IK"/>
    <property type="match status" value="1"/>
</dbReference>
<feature type="chain" id="PRO_5043437762" evidence="4">
    <location>
        <begin position="25"/>
        <end position="545"/>
    </location>
</feature>
<feature type="compositionally biased region" description="Basic and acidic residues" evidence="3">
    <location>
        <begin position="416"/>
        <end position="435"/>
    </location>
</feature>
<keyword evidence="2" id="KW-0539">Nucleus</keyword>
<sequence length="545" mass="62896">MKKHYFFVLVLILSTFYFFTWIRSEPTNKSQSSNSTTKPPKKSYRPPKESDQKSSKNNSNKDKESNVGYRDRASERRKGLDGDFAEAEQLLQNFQARVAAAGSQVDKELLEQQTKYLGGDERHTILVKGLDHALLERRKAELSSLGKLSTVTDEDLEEAFKQNELRKKSTQEEQEEDYQRQGYDQSSKEKKKRSRDEILNSLKASRAQQPASDLIVVDRLKCMGKFKPIGSASNEQLKKEDEEGQQQSRLKKSEKKEKKEKKRRKKEEKLKKERERERQPISEENVGDDKETGPEVCPPDQKPYSKSDVQTAKPTSVPQNLTLDDFKQLSLPSKDREEALKSQKTEKATEIQMIDTKDNEDDADIFEEAGDYKGLDDSSTDEESQRGSTSKLKDRELRKNKSYFEDDQLLIGSKNNDLEEKGGELEKGKRREGSHNKQGIDLSKGMVGKTMREENVRSEDEEGDPEEGQKDRMIRLEGLSGSTDVKVLLAVDEVQENEERRRLKKNKKRNKEEKVLSQKDKLNRDFMEMERFIKRKKGNESGDKD</sequence>
<dbReference type="EMBL" id="CALTRL010004145">
    <property type="protein sequence ID" value="CAH7682560.1"/>
    <property type="molecule type" value="Genomic_DNA"/>
</dbReference>
<dbReference type="Pfam" id="PF07808">
    <property type="entry name" value="RED_N"/>
    <property type="match status" value="1"/>
</dbReference>
<feature type="signal peptide" evidence="4">
    <location>
        <begin position="1"/>
        <end position="24"/>
    </location>
</feature>
<dbReference type="InterPro" id="IPR012916">
    <property type="entry name" value="RED_N"/>
</dbReference>
<proteinExistence type="predicted"/>
<comment type="caution">
    <text evidence="6">The sequence shown here is derived from an EMBL/GenBank/DDBJ whole genome shotgun (WGS) entry which is preliminary data.</text>
</comment>
<feature type="compositionally biased region" description="Low complexity" evidence="3">
    <location>
        <begin position="27"/>
        <end position="38"/>
    </location>
</feature>
<feature type="compositionally biased region" description="Basic and acidic residues" evidence="3">
    <location>
        <begin position="267"/>
        <end position="293"/>
    </location>
</feature>
<keyword evidence="7" id="KW-1185">Reference proteome</keyword>
<evidence type="ECO:0000256" key="2">
    <source>
        <dbReference type="ARBA" id="ARBA00023242"/>
    </source>
</evidence>
<comment type="subcellular location">
    <subcellularLocation>
        <location evidence="1">Nucleus</location>
    </subcellularLocation>
</comment>
<gene>
    <name evidence="6" type="ORF">PPACK8108_LOCUS15525</name>
</gene>
<feature type="compositionally biased region" description="Basic and acidic residues" evidence="3">
    <location>
        <begin position="46"/>
        <end position="79"/>
    </location>
</feature>
<feature type="compositionally biased region" description="Basic and acidic residues" evidence="3">
    <location>
        <begin position="162"/>
        <end position="171"/>
    </location>
</feature>
<feature type="compositionally biased region" description="Basic residues" evidence="3">
    <location>
        <begin position="249"/>
        <end position="266"/>
    </location>
</feature>
<feature type="domain" description="RED-like N-terminal" evidence="5">
    <location>
        <begin position="51"/>
        <end position="177"/>
    </location>
</feature>
<accession>A0AAV0B809</accession>
<evidence type="ECO:0000256" key="4">
    <source>
        <dbReference type="SAM" id="SignalP"/>
    </source>
</evidence>
<dbReference type="GO" id="GO:0005634">
    <property type="term" value="C:nucleus"/>
    <property type="evidence" value="ECO:0007669"/>
    <property type="project" value="UniProtKB-SubCell"/>
</dbReference>
<evidence type="ECO:0000259" key="5">
    <source>
        <dbReference type="Pfam" id="PF07808"/>
    </source>
</evidence>
<feature type="compositionally biased region" description="Polar residues" evidence="3">
    <location>
        <begin position="202"/>
        <end position="211"/>
    </location>
</feature>
<keyword evidence="4" id="KW-0732">Signal</keyword>
<evidence type="ECO:0000313" key="7">
    <source>
        <dbReference type="Proteomes" id="UP001153365"/>
    </source>
</evidence>
<name>A0AAV0B809_PHAPC</name>
<organism evidence="6 7">
    <name type="scientific">Phakopsora pachyrhizi</name>
    <name type="common">Asian soybean rust disease fungus</name>
    <dbReference type="NCBI Taxonomy" id="170000"/>
    <lineage>
        <taxon>Eukaryota</taxon>
        <taxon>Fungi</taxon>
        <taxon>Dikarya</taxon>
        <taxon>Basidiomycota</taxon>
        <taxon>Pucciniomycotina</taxon>
        <taxon>Pucciniomycetes</taxon>
        <taxon>Pucciniales</taxon>
        <taxon>Phakopsoraceae</taxon>
        <taxon>Phakopsora</taxon>
    </lineage>
</organism>
<feature type="compositionally biased region" description="Polar residues" evidence="3">
    <location>
        <begin position="307"/>
        <end position="322"/>
    </location>
</feature>
<dbReference type="InterPro" id="IPR039896">
    <property type="entry name" value="Red-like"/>
</dbReference>
<feature type="region of interest" description="Disordered" evidence="3">
    <location>
        <begin position="227"/>
        <end position="478"/>
    </location>
</feature>